<dbReference type="Gene3D" id="2.115.10.20">
    <property type="entry name" value="Glycosyl hydrolase domain, family 43"/>
    <property type="match status" value="1"/>
</dbReference>
<dbReference type="InterPro" id="IPR016840">
    <property type="entry name" value="Glyco_hydro_43_endo_a_Ara-ase"/>
</dbReference>
<evidence type="ECO:0000256" key="8">
    <source>
        <dbReference type="PIRSR" id="PIRSR026534-3"/>
    </source>
</evidence>
<evidence type="ECO:0000256" key="3">
    <source>
        <dbReference type="ARBA" id="ARBA00022801"/>
    </source>
</evidence>
<dbReference type="InterPro" id="IPR023296">
    <property type="entry name" value="Glyco_hydro_beta-prop_sf"/>
</dbReference>
<keyword evidence="4 5" id="KW-0326">Glycosidase</keyword>
<keyword evidence="3 5" id="KW-0378">Hydrolase</keyword>
<dbReference type="PANTHER" id="PTHR43301:SF3">
    <property type="entry name" value="ARABINAN ENDO-1,5-ALPHA-L-ARABINOSIDASE A-RELATED"/>
    <property type="match status" value="1"/>
</dbReference>
<dbReference type="GO" id="GO:0046558">
    <property type="term" value="F:arabinan endo-1,5-alpha-L-arabinosidase activity"/>
    <property type="evidence" value="ECO:0007669"/>
    <property type="project" value="InterPro"/>
</dbReference>
<dbReference type="InterPro" id="IPR006710">
    <property type="entry name" value="Glyco_hydro_43"/>
</dbReference>
<dbReference type="UniPathway" id="UPA00667"/>
<dbReference type="GO" id="GO:0031222">
    <property type="term" value="P:arabinan catabolic process"/>
    <property type="evidence" value="ECO:0007669"/>
    <property type="project" value="UniProtKB-UniPathway"/>
</dbReference>
<evidence type="ECO:0000256" key="2">
    <source>
        <dbReference type="ARBA" id="ARBA00009865"/>
    </source>
</evidence>
<evidence type="ECO:0000313" key="9">
    <source>
        <dbReference type="EMBL" id="SMO39698.1"/>
    </source>
</evidence>
<dbReference type="PANTHER" id="PTHR43301">
    <property type="entry name" value="ARABINAN ENDO-1,5-ALPHA-L-ARABINOSIDASE"/>
    <property type="match status" value="1"/>
</dbReference>
<name>A0A521AXY6_9BACT</name>
<feature type="active site" description="Proton donor" evidence="6">
    <location>
        <position position="266"/>
    </location>
</feature>
<feature type="site" description="Important for substrate recognition" evidence="8">
    <location>
        <position position="336"/>
    </location>
</feature>
<evidence type="ECO:0000256" key="6">
    <source>
        <dbReference type="PIRSR" id="PIRSR026534-1"/>
    </source>
</evidence>
<gene>
    <name evidence="9" type="ORF">SAMN06265219_101426</name>
</gene>
<sequence>MGIEYYAVYRDRKTNHYSKIGENMRYLNKTTNYLLAAVFALALSMQVQAQWVDIQVHDPVMIEAEGQYYIFNTGQGIAMWSSPDLENWDYEGPIFPEAPEWTYDVNPEFENHIWAPDITKHDGTYYLFYSVSAFGRNRSAIAVATNSTLDKDDPDYEWVDHGPVIKSVPGRDMWNAIDPNIAYDEEGNPWMSFGSFWMGLKIFRLDESMTKPLEPQTWHTIAARHRDWTLDERDAGDAANPELDYDEIYDEETLEKNKNMGNGAIEAPFIFKKNGYYYLFASWDRCCRGLESSYKVIVGRAKDITGPYLDMDGNKLKHGGGTIIAKENELWAAVGHPAAYTFDGTDYLVAHAYAKNDEGRPKLILAEITWDENDWPSVTLK</sequence>
<dbReference type="PIRSF" id="PIRSF026534">
    <property type="entry name" value="Endo_alpha-L-arabinosidase"/>
    <property type="match status" value="1"/>
</dbReference>
<dbReference type="SUPFAM" id="SSF75005">
    <property type="entry name" value="Arabinanase/levansucrase/invertase"/>
    <property type="match status" value="1"/>
</dbReference>
<evidence type="ECO:0000256" key="7">
    <source>
        <dbReference type="PIRSR" id="PIRSR026534-2"/>
    </source>
</evidence>
<evidence type="ECO:0000313" key="10">
    <source>
        <dbReference type="Proteomes" id="UP000317557"/>
    </source>
</evidence>
<organism evidence="9 10">
    <name type="scientific">Gracilimonas mengyeensis</name>
    <dbReference type="NCBI Taxonomy" id="1302730"/>
    <lineage>
        <taxon>Bacteria</taxon>
        <taxon>Pseudomonadati</taxon>
        <taxon>Balneolota</taxon>
        <taxon>Balneolia</taxon>
        <taxon>Balneolales</taxon>
        <taxon>Balneolaceae</taxon>
        <taxon>Gracilimonas</taxon>
    </lineage>
</organism>
<dbReference type="CDD" id="cd18830">
    <property type="entry name" value="GH43_CjArb43A-like"/>
    <property type="match status" value="1"/>
</dbReference>
<evidence type="ECO:0000256" key="4">
    <source>
        <dbReference type="ARBA" id="ARBA00023295"/>
    </source>
</evidence>
<feature type="binding site" evidence="7">
    <location>
        <position position="58"/>
    </location>
    <ligand>
        <name>substrate</name>
    </ligand>
</feature>
<feature type="binding site" evidence="7">
    <location>
        <begin position="175"/>
        <end position="178"/>
    </location>
    <ligand>
        <name>substrate</name>
    </ligand>
</feature>
<dbReference type="Pfam" id="PF04616">
    <property type="entry name" value="Glyco_hydro_43"/>
    <property type="match status" value="1"/>
</dbReference>
<dbReference type="AlphaFoldDB" id="A0A521AXY6"/>
<dbReference type="EMBL" id="FXTP01000001">
    <property type="protein sequence ID" value="SMO39698.1"/>
    <property type="molecule type" value="Genomic_DNA"/>
</dbReference>
<protein>
    <submittedName>
        <fullName evidence="9">Arabinan endo-1,5-alpha-L-arabinosidase</fullName>
    </submittedName>
</protein>
<reference evidence="9 10" key="1">
    <citation type="submission" date="2017-05" db="EMBL/GenBank/DDBJ databases">
        <authorList>
            <person name="Varghese N."/>
            <person name="Submissions S."/>
        </authorList>
    </citation>
    <scope>NUCLEOTIDE SEQUENCE [LARGE SCALE GENOMIC DNA]</scope>
    <source>
        <strain evidence="9 10">DSM 21985</strain>
    </source>
</reference>
<comment type="pathway">
    <text evidence="1 5">Glycan metabolism; L-arabinan degradation.</text>
</comment>
<dbReference type="Proteomes" id="UP000317557">
    <property type="component" value="Unassembled WGS sequence"/>
</dbReference>
<feature type="binding site" evidence="7">
    <location>
        <begin position="195"/>
        <end position="197"/>
    </location>
    <ligand>
        <name>substrate</name>
    </ligand>
</feature>
<evidence type="ECO:0000256" key="1">
    <source>
        <dbReference type="ARBA" id="ARBA00004834"/>
    </source>
</evidence>
<accession>A0A521AXY6</accession>
<proteinExistence type="inferred from homology"/>
<comment type="similarity">
    <text evidence="2 5">Belongs to the glycosyl hydrolase 43 family.</text>
</comment>
<evidence type="ECO:0000256" key="5">
    <source>
        <dbReference type="PIRNR" id="PIRNR026534"/>
    </source>
</evidence>
<feature type="binding site" evidence="7">
    <location>
        <position position="135"/>
    </location>
    <ligand>
        <name>substrate</name>
    </ligand>
</feature>
<feature type="site" description="Important for catalytic activity, responsible for pKa modulation of the active site Glu and correct orientation of both the proton donor and substrate" evidence="8">
    <location>
        <position position="178"/>
    </location>
</feature>
<feature type="active site" description="Proton acceptor" evidence="6">
    <location>
        <position position="58"/>
    </location>
</feature>
<dbReference type="InterPro" id="IPR050727">
    <property type="entry name" value="GH43_arabinanases"/>
</dbReference>
<keyword evidence="10" id="KW-1185">Reference proteome</keyword>